<dbReference type="InterPro" id="IPR013325">
    <property type="entry name" value="RNA_pol_sigma_r2"/>
</dbReference>
<evidence type="ECO:0000256" key="5">
    <source>
        <dbReference type="ARBA" id="ARBA00023163"/>
    </source>
</evidence>
<feature type="domain" description="RNA polymerase sigma factor 70 region 4 type 2" evidence="7">
    <location>
        <begin position="119"/>
        <end position="171"/>
    </location>
</feature>
<dbReference type="RefSeq" id="WP_103935108.1">
    <property type="nucleotide sequence ID" value="NZ_FNVA01000009.1"/>
</dbReference>
<evidence type="ECO:0000256" key="2">
    <source>
        <dbReference type="ARBA" id="ARBA00023015"/>
    </source>
</evidence>
<dbReference type="PANTHER" id="PTHR43133:SF8">
    <property type="entry name" value="RNA POLYMERASE SIGMA FACTOR HI_1459-RELATED"/>
    <property type="match status" value="1"/>
</dbReference>
<dbReference type="InterPro" id="IPR039425">
    <property type="entry name" value="RNA_pol_sigma-70-like"/>
</dbReference>
<dbReference type="InterPro" id="IPR014284">
    <property type="entry name" value="RNA_pol_sigma-70_dom"/>
</dbReference>
<keyword evidence="9" id="KW-1185">Reference proteome</keyword>
<evidence type="ECO:0000256" key="3">
    <source>
        <dbReference type="ARBA" id="ARBA00023082"/>
    </source>
</evidence>
<dbReference type="InterPro" id="IPR036388">
    <property type="entry name" value="WH-like_DNA-bd_sf"/>
</dbReference>
<evidence type="ECO:0000259" key="6">
    <source>
        <dbReference type="Pfam" id="PF04542"/>
    </source>
</evidence>
<keyword evidence="4" id="KW-0238">DNA-binding</keyword>
<dbReference type="GO" id="GO:0006352">
    <property type="term" value="P:DNA-templated transcription initiation"/>
    <property type="evidence" value="ECO:0007669"/>
    <property type="project" value="InterPro"/>
</dbReference>
<dbReference type="Pfam" id="PF04542">
    <property type="entry name" value="Sigma70_r2"/>
    <property type="match status" value="1"/>
</dbReference>
<reference evidence="8 9" key="1">
    <citation type="submission" date="2016-10" db="EMBL/GenBank/DDBJ databases">
        <authorList>
            <person name="de Groot N.N."/>
        </authorList>
    </citation>
    <scope>NUCLEOTIDE SEQUENCE [LARGE SCALE GENOMIC DNA]</scope>
    <source>
        <strain evidence="8 9">DSM 22489</strain>
    </source>
</reference>
<dbReference type="InterPro" id="IPR013249">
    <property type="entry name" value="RNA_pol_sigma70_r4_t2"/>
</dbReference>
<dbReference type="InterPro" id="IPR007627">
    <property type="entry name" value="RNA_pol_sigma70_r2"/>
</dbReference>
<dbReference type="Pfam" id="PF08281">
    <property type="entry name" value="Sigma70_r4_2"/>
    <property type="match status" value="1"/>
</dbReference>
<dbReference type="Gene3D" id="1.10.10.10">
    <property type="entry name" value="Winged helix-like DNA-binding domain superfamily/Winged helix DNA-binding domain"/>
    <property type="match status" value="1"/>
</dbReference>
<dbReference type="GO" id="GO:0016987">
    <property type="term" value="F:sigma factor activity"/>
    <property type="evidence" value="ECO:0007669"/>
    <property type="project" value="UniProtKB-KW"/>
</dbReference>
<dbReference type="InterPro" id="IPR013324">
    <property type="entry name" value="RNA_pol_sigma_r3/r4-like"/>
</dbReference>
<keyword evidence="3" id="KW-0731">Sigma factor</keyword>
<feature type="domain" description="RNA polymerase sigma-70 region 2" evidence="6">
    <location>
        <begin position="23"/>
        <end position="88"/>
    </location>
</feature>
<dbReference type="AlphaFoldDB" id="A0A1H6C6F9"/>
<gene>
    <name evidence="8" type="ORF">SAMN05421819_4258</name>
</gene>
<evidence type="ECO:0000313" key="9">
    <source>
        <dbReference type="Proteomes" id="UP000236728"/>
    </source>
</evidence>
<evidence type="ECO:0000256" key="1">
    <source>
        <dbReference type="ARBA" id="ARBA00010641"/>
    </source>
</evidence>
<keyword evidence="2" id="KW-0805">Transcription regulation</keyword>
<dbReference type="SUPFAM" id="SSF88946">
    <property type="entry name" value="Sigma2 domain of RNA polymerase sigma factors"/>
    <property type="match status" value="1"/>
</dbReference>
<evidence type="ECO:0000313" key="8">
    <source>
        <dbReference type="EMBL" id="SEG68551.1"/>
    </source>
</evidence>
<dbReference type="NCBIfam" id="TIGR02937">
    <property type="entry name" value="sigma70-ECF"/>
    <property type="match status" value="1"/>
</dbReference>
<evidence type="ECO:0000259" key="7">
    <source>
        <dbReference type="Pfam" id="PF08281"/>
    </source>
</evidence>
<accession>A0A1H6C6F9</accession>
<dbReference type="Proteomes" id="UP000236728">
    <property type="component" value="Unassembled WGS sequence"/>
</dbReference>
<dbReference type="GO" id="GO:0003677">
    <property type="term" value="F:DNA binding"/>
    <property type="evidence" value="ECO:0007669"/>
    <property type="project" value="UniProtKB-KW"/>
</dbReference>
<evidence type="ECO:0000256" key="4">
    <source>
        <dbReference type="ARBA" id="ARBA00023125"/>
    </source>
</evidence>
<keyword evidence="5" id="KW-0804">Transcription</keyword>
<organism evidence="8 9">
    <name type="scientific">Bryocella elongata</name>
    <dbReference type="NCBI Taxonomy" id="863522"/>
    <lineage>
        <taxon>Bacteria</taxon>
        <taxon>Pseudomonadati</taxon>
        <taxon>Acidobacteriota</taxon>
        <taxon>Terriglobia</taxon>
        <taxon>Terriglobales</taxon>
        <taxon>Acidobacteriaceae</taxon>
        <taxon>Bryocella</taxon>
    </lineage>
</organism>
<sequence>MALPRTQAAGGLAKTEHVDLIALVQSHASTLYRVAYSVVRNAAEAEDVVQDTFVRVLEHRKRLPEVLDLRVWLIRIAWNLALDRRRKLKPADSDELVLAQLVATGQPADDAVDAMRRLRAVLAAMDGLPKLERQTLLLTGVEELSTAEIAGVLERSESAVRALLFRARTRLKERLKKGGYA</sequence>
<proteinExistence type="inferred from homology"/>
<dbReference type="OrthoDB" id="9795666at2"/>
<comment type="similarity">
    <text evidence="1">Belongs to the sigma-70 factor family. ECF subfamily.</text>
</comment>
<dbReference type="SUPFAM" id="SSF88659">
    <property type="entry name" value="Sigma3 and sigma4 domains of RNA polymerase sigma factors"/>
    <property type="match status" value="1"/>
</dbReference>
<dbReference type="PANTHER" id="PTHR43133">
    <property type="entry name" value="RNA POLYMERASE ECF-TYPE SIGMA FACTO"/>
    <property type="match status" value="1"/>
</dbReference>
<dbReference type="EMBL" id="FNVA01000009">
    <property type="protein sequence ID" value="SEG68551.1"/>
    <property type="molecule type" value="Genomic_DNA"/>
</dbReference>
<protein>
    <submittedName>
        <fullName evidence="8">RNA polymerase sigma-70 factor, ECF subfamily</fullName>
    </submittedName>
</protein>
<dbReference type="Gene3D" id="1.10.1740.10">
    <property type="match status" value="1"/>
</dbReference>
<name>A0A1H6C6F9_9BACT</name>